<keyword evidence="11" id="KW-1185">Reference proteome</keyword>
<dbReference type="OrthoDB" id="10257275at2759"/>
<comment type="caution">
    <text evidence="10">The sequence shown here is derived from an EMBL/GenBank/DDBJ whole genome shotgun (WGS) entry which is preliminary data.</text>
</comment>
<dbReference type="SUPFAM" id="SSF144091">
    <property type="entry name" value="Rhomboid-like"/>
    <property type="match status" value="1"/>
</dbReference>
<evidence type="ECO:0000313" key="11">
    <source>
        <dbReference type="Proteomes" id="UP000198406"/>
    </source>
</evidence>
<dbReference type="Proteomes" id="UP000198406">
    <property type="component" value="Unassembled WGS sequence"/>
</dbReference>
<dbReference type="Gene3D" id="1.20.1540.10">
    <property type="entry name" value="Rhomboid-like"/>
    <property type="match status" value="1"/>
</dbReference>
<dbReference type="Pfam" id="PF01694">
    <property type="entry name" value="Rhomboid"/>
    <property type="match status" value="1"/>
</dbReference>
<evidence type="ECO:0000256" key="2">
    <source>
        <dbReference type="ARBA" id="ARBA00009045"/>
    </source>
</evidence>
<dbReference type="PANTHER" id="PTHR43066:SF1">
    <property type="entry name" value="RHOMBOID PROTEIN 2"/>
    <property type="match status" value="1"/>
</dbReference>
<evidence type="ECO:0000256" key="7">
    <source>
        <dbReference type="ARBA" id="ARBA00023136"/>
    </source>
</evidence>
<evidence type="ECO:0000256" key="6">
    <source>
        <dbReference type="ARBA" id="ARBA00022989"/>
    </source>
</evidence>
<evidence type="ECO:0000256" key="5">
    <source>
        <dbReference type="ARBA" id="ARBA00022801"/>
    </source>
</evidence>
<name>A0A1Z5JPP4_FISSO</name>
<feature type="domain" description="Peptidase S54 rhomboid" evidence="9">
    <location>
        <begin position="50"/>
        <end position="193"/>
    </location>
</feature>
<comment type="similarity">
    <text evidence="2">Belongs to the peptidase S54 family.</text>
</comment>
<comment type="subcellular location">
    <subcellularLocation>
        <location evidence="1">Membrane</location>
        <topology evidence="1">Multi-pass membrane protein</topology>
    </subcellularLocation>
</comment>
<keyword evidence="5" id="KW-0378">Hydrolase</keyword>
<evidence type="ECO:0000313" key="10">
    <source>
        <dbReference type="EMBL" id="GAX16013.1"/>
    </source>
</evidence>
<dbReference type="InParanoid" id="A0A1Z5JPP4"/>
<proteinExistence type="inferred from homology"/>
<keyword evidence="4 8" id="KW-0812">Transmembrane</keyword>
<accession>A0A1Z5JPP4</accession>
<evidence type="ECO:0000256" key="4">
    <source>
        <dbReference type="ARBA" id="ARBA00022692"/>
    </source>
</evidence>
<dbReference type="EMBL" id="BDSP01000100">
    <property type="protein sequence ID" value="GAX16013.1"/>
    <property type="molecule type" value="Genomic_DNA"/>
</dbReference>
<dbReference type="InterPro" id="IPR022764">
    <property type="entry name" value="Peptidase_S54_rhomboid_dom"/>
</dbReference>
<evidence type="ECO:0000256" key="8">
    <source>
        <dbReference type="SAM" id="Phobius"/>
    </source>
</evidence>
<keyword evidence="6 8" id="KW-1133">Transmembrane helix</keyword>
<keyword evidence="7 8" id="KW-0472">Membrane</keyword>
<evidence type="ECO:0000256" key="3">
    <source>
        <dbReference type="ARBA" id="ARBA00022670"/>
    </source>
</evidence>
<protein>
    <submittedName>
        <fullName evidence="10">Rhomboid domain-containing protein 1</fullName>
    </submittedName>
</protein>
<reference evidence="10 11" key="1">
    <citation type="journal article" date="2015" name="Plant Cell">
        <title>Oil accumulation by the oleaginous diatom Fistulifera solaris as revealed by the genome and transcriptome.</title>
        <authorList>
            <person name="Tanaka T."/>
            <person name="Maeda Y."/>
            <person name="Veluchamy A."/>
            <person name="Tanaka M."/>
            <person name="Abida H."/>
            <person name="Marechal E."/>
            <person name="Bowler C."/>
            <person name="Muto M."/>
            <person name="Sunaga Y."/>
            <person name="Tanaka M."/>
            <person name="Yoshino T."/>
            <person name="Taniguchi T."/>
            <person name="Fukuda Y."/>
            <person name="Nemoto M."/>
            <person name="Matsumoto M."/>
            <person name="Wong P.S."/>
            <person name="Aburatani S."/>
            <person name="Fujibuchi W."/>
        </authorList>
    </citation>
    <scope>NUCLEOTIDE SEQUENCE [LARGE SCALE GENOMIC DNA]</scope>
    <source>
        <strain evidence="10 11">JPCC DA0580</strain>
    </source>
</reference>
<feature type="transmembrane region" description="Helical" evidence="8">
    <location>
        <begin position="12"/>
        <end position="32"/>
    </location>
</feature>
<dbReference type="GO" id="GO:0006508">
    <property type="term" value="P:proteolysis"/>
    <property type="evidence" value="ECO:0007669"/>
    <property type="project" value="UniProtKB-KW"/>
</dbReference>
<gene>
    <name evidence="10" type="ORF">FisN_22Hh130</name>
</gene>
<evidence type="ECO:0000259" key="9">
    <source>
        <dbReference type="Pfam" id="PF01694"/>
    </source>
</evidence>
<dbReference type="InterPro" id="IPR035952">
    <property type="entry name" value="Rhomboid-like_sf"/>
</dbReference>
<dbReference type="GO" id="GO:0016020">
    <property type="term" value="C:membrane"/>
    <property type="evidence" value="ECO:0007669"/>
    <property type="project" value="UniProtKB-SubCell"/>
</dbReference>
<dbReference type="GO" id="GO:0004252">
    <property type="term" value="F:serine-type endopeptidase activity"/>
    <property type="evidence" value="ECO:0007669"/>
    <property type="project" value="InterPro"/>
</dbReference>
<sequence length="283" mass="31911">MSRLNEEVQLVPPSTLTVIAFCVVVYGCQTILNLPLQTFTLCPQRIVEHWEVYRILTHAFFHANFLHIALNMLSAFAISSAVEKRVGTVYHLFSTFMSIVMISMVYIAISLLFLVIGNNDLYLQHSVGFSGVLFHMLVLDVTSSSQPRSLFGIIEVPPLFYPFALLSVLQLILPNISFYGHLSGIVTGFLHSAGCFDGILMIDERRLQTMEEWPFVNILTRSPSFVPATGTPLVSSIPSAVEPIRSFWMRMMRRFRQRGTEESLVGEEWSGLPTEDVPTQDFV</sequence>
<evidence type="ECO:0000256" key="1">
    <source>
        <dbReference type="ARBA" id="ARBA00004141"/>
    </source>
</evidence>
<feature type="transmembrane region" description="Helical" evidence="8">
    <location>
        <begin position="90"/>
        <end position="116"/>
    </location>
</feature>
<feature type="transmembrane region" description="Helical" evidence="8">
    <location>
        <begin position="52"/>
        <end position="78"/>
    </location>
</feature>
<organism evidence="10 11">
    <name type="scientific">Fistulifera solaris</name>
    <name type="common">Oleaginous diatom</name>
    <dbReference type="NCBI Taxonomy" id="1519565"/>
    <lineage>
        <taxon>Eukaryota</taxon>
        <taxon>Sar</taxon>
        <taxon>Stramenopiles</taxon>
        <taxon>Ochrophyta</taxon>
        <taxon>Bacillariophyta</taxon>
        <taxon>Bacillariophyceae</taxon>
        <taxon>Bacillariophycidae</taxon>
        <taxon>Naviculales</taxon>
        <taxon>Naviculaceae</taxon>
        <taxon>Fistulifera</taxon>
    </lineage>
</organism>
<dbReference type="PANTHER" id="PTHR43066">
    <property type="entry name" value="RHOMBOID-RELATED PROTEIN"/>
    <property type="match status" value="1"/>
</dbReference>
<feature type="transmembrane region" description="Helical" evidence="8">
    <location>
        <begin position="122"/>
        <end position="139"/>
    </location>
</feature>
<dbReference type="PROSITE" id="PS51257">
    <property type="entry name" value="PROKAR_LIPOPROTEIN"/>
    <property type="match status" value="1"/>
</dbReference>
<feature type="transmembrane region" description="Helical" evidence="8">
    <location>
        <begin position="178"/>
        <end position="200"/>
    </location>
</feature>
<keyword evidence="3" id="KW-0645">Protease</keyword>
<dbReference type="AlphaFoldDB" id="A0A1Z5JPP4"/>
<feature type="transmembrane region" description="Helical" evidence="8">
    <location>
        <begin position="151"/>
        <end position="172"/>
    </location>
</feature>